<reference evidence="1" key="1">
    <citation type="submission" date="2021-04" db="EMBL/GenBank/DDBJ databases">
        <title>Genome based classification of Actinospica acidithermotolerans sp. nov., an actinobacterium isolated from an Indonesian hot spring.</title>
        <authorList>
            <person name="Kusuma A.B."/>
            <person name="Putra K.E."/>
            <person name="Nafisah S."/>
            <person name="Loh J."/>
            <person name="Nouioui I."/>
            <person name="Goodfellow M."/>
        </authorList>
    </citation>
    <scope>NUCLEOTIDE SEQUENCE</scope>
    <source>
        <strain evidence="1">MGRD01-02</strain>
    </source>
</reference>
<evidence type="ECO:0000313" key="1">
    <source>
        <dbReference type="EMBL" id="MBR7828147.1"/>
    </source>
</evidence>
<proteinExistence type="predicted"/>
<organism evidence="1 2">
    <name type="scientific">Actinospica acidithermotolerans</name>
    <dbReference type="NCBI Taxonomy" id="2828514"/>
    <lineage>
        <taxon>Bacteria</taxon>
        <taxon>Bacillati</taxon>
        <taxon>Actinomycetota</taxon>
        <taxon>Actinomycetes</taxon>
        <taxon>Catenulisporales</taxon>
        <taxon>Actinospicaceae</taxon>
        <taxon>Actinospica</taxon>
    </lineage>
</organism>
<keyword evidence="2" id="KW-1185">Reference proteome</keyword>
<name>A0A941IJR1_9ACTN</name>
<comment type="caution">
    <text evidence="1">The sequence shown here is derived from an EMBL/GenBank/DDBJ whole genome shotgun (WGS) entry which is preliminary data.</text>
</comment>
<evidence type="ECO:0000313" key="2">
    <source>
        <dbReference type="Proteomes" id="UP000676325"/>
    </source>
</evidence>
<dbReference type="AlphaFoldDB" id="A0A941IJR1"/>
<sequence>MPRDRATQTPLKSQVNRDAADVLAFLEKFPLTEFTSSQIARGSGVPKHRLGPAVRLARAAAELRHARIEDYGYSQDPARRREKTLRYVPEGKGDAYGARDANRSSRAAITQMENARRACDSAAKNPHIDKRAGYKQVGNAFGSCLSTVAGIQEMADEIWDQNRKLLENAVTIAAYEAAESKPPTLSIVSDLP</sequence>
<gene>
    <name evidence="1" type="ORF">KDK95_17655</name>
</gene>
<dbReference type="Proteomes" id="UP000676325">
    <property type="component" value="Unassembled WGS sequence"/>
</dbReference>
<protein>
    <submittedName>
        <fullName evidence="1">Uncharacterized protein</fullName>
    </submittedName>
</protein>
<dbReference type="EMBL" id="JAGSOH010000049">
    <property type="protein sequence ID" value="MBR7828147.1"/>
    <property type="molecule type" value="Genomic_DNA"/>
</dbReference>
<accession>A0A941IJR1</accession>
<dbReference type="RefSeq" id="WP_212519286.1">
    <property type="nucleotide sequence ID" value="NZ_JAGSOH010000049.1"/>
</dbReference>